<feature type="compositionally biased region" description="Low complexity" evidence="2">
    <location>
        <begin position="218"/>
        <end position="227"/>
    </location>
</feature>
<comment type="caution">
    <text evidence="3">The sequence shown here is derived from an EMBL/GenBank/DDBJ whole genome shotgun (WGS) entry which is preliminary data.</text>
</comment>
<dbReference type="NCBIfam" id="TIGR01868">
    <property type="entry name" value="casD_Cas5e"/>
    <property type="match status" value="1"/>
</dbReference>
<evidence type="ECO:0000256" key="2">
    <source>
        <dbReference type="SAM" id="MobiDB-lite"/>
    </source>
</evidence>
<dbReference type="Pfam" id="PF09704">
    <property type="entry name" value="Cas_Cas5d"/>
    <property type="match status" value="1"/>
</dbReference>
<dbReference type="Proteomes" id="UP001595847">
    <property type="component" value="Unassembled WGS sequence"/>
</dbReference>
<dbReference type="RefSeq" id="WP_378533217.1">
    <property type="nucleotide sequence ID" value="NZ_JBHSBH010000008.1"/>
</dbReference>
<keyword evidence="1" id="KW-0051">Antiviral defense</keyword>
<accession>A0ABV8FL04</accession>
<proteinExistence type="predicted"/>
<dbReference type="InterPro" id="IPR013422">
    <property type="entry name" value="CRISPR-assoc_prot_Cas5_N"/>
</dbReference>
<keyword evidence="4" id="KW-1185">Reference proteome</keyword>
<organism evidence="3 4">
    <name type="scientific">Nocardiopsis sediminis</name>
    <dbReference type="NCBI Taxonomy" id="1778267"/>
    <lineage>
        <taxon>Bacteria</taxon>
        <taxon>Bacillati</taxon>
        <taxon>Actinomycetota</taxon>
        <taxon>Actinomycetes</taxon>
        <taxon>Streptosporangiales</taxon>
        <taxon>Nocardiopsidaceae</taxon>
        <taxon>Nocardiopsis</taxon>
    </lineage>
</organism>
<dbReference type="NCBIfam" id="TIGR02593">
    <property type="entry name" value="CRISPR_cas5"/>
    <property type="match status" value="1"/>
</dbReference>
<dbReference type="InterPro" id="IPR010147">
    <property type="entry name" value="CRISPR-assoc_prot_CasD"/>
</dbReference>
<dbReference type="EMBL" id="JBHSBH010000008">
    <property type="protein sequence ID" value="MFC3996817.1"/>
    <property type="molecule type" value="Genomic_DNA"/>
</dbReference>
<protein>
    <submittedName>
        <fullName evidence="3">Type I-E CRISPR-associated protein Cas5/CasD</fullName>
    </submittedName>
</protein>
<feature type="region of interest" description="Disordered" evidence="2">
    <location>
        <begin position="218"/>
        <end position="237"/>
    </location>
</feature>
<reference evidence="4" key="1">
    <citation type="journal article" date="2019" name="Int. J. Syst. Evol. Microbiol.">
        <title>The Global Catalogue of Microorganisms (GCM) 10K type strain sequencing project: providing services to taxonomists for standard genome sequencing and annotation.</title>
        <authorList>
            <consortium name="The Broad Institute Genomics Platform"/>
            <consortium name="The Broad Institute Genome Sequencing Center for Infectious Disease"/>
            <person name="Wu L."/>
            <person name="Ma J."/>
        </authorList>
    </citation>
    <scope>NUCLEOTIDE SEQUENCE [LARGE SCALE GENOMIC DNA]</scope>
    <source>
        <strain evidence="4">TBRC 1826</strain>
    </source>
</reference>
<name>A0ABV8FL04_9ACTN</name>
<dbReference type="CDD" id="cd09645">
    <property type="entry name" value="Cas5_I-E"/>
    <property type="match status" value="1"/>
</dbReference>
<dbReference type="Gene3D" id="3.30.70.2660">
    <property type="match status" value="1"/>
</dbReference>
<dbReference type="InterPro" id="IPR021124">
    <property type="entry name" value="CRISPR-assoc_prot_Cas5"/>
</dbReference>
<evidence type="ECO:0000313" key="4">
    <source>
        <dbReference type="Proteomes" id="UP001595847"/>
    </source>
</evidence>
<sequence>MSVLLLQLAGPLQAWGSAARFARRTTENAPTKSGVLGLLAAAQGRERTSDLSDLAALRFGVRLDQPGTRVRDYQTARHLDTGAAMPVSERFYLADAVFVAAVKGEDALIGELHRAVRAPEFLPYLGRRSCPPARPIDIGVRTGMDLEEALAVEEWRASTWYQRSRARQATVTLTTLIDAAPGATGADSRRDLPLSFDPLHRRYALRGLRTDTVEVANPRARRPAVPAHDPTSLLGGD</sequence>
<evidence type="ECO:0000313" key="3">
    <source>
        <dbReference type="EMBL" id="MFC3996817.1"/>
    </source>
</evidence>
<evidence type="ECO:0000256" key="1">
    <source>
        <dbReference type="ARBA" id="ARBA00023118"/>
    </source>
</evidence>
<gene>
    <name evidence="3" type="primary">cas5e</name>
    <name evidence="3" type="ORF">ACFOVU_12880</name>
</gene>